<feature type="compositionally biased region" description="Basic and acidic residues" evidence="1">
    <location>
        <begin position="258"/>
        <end position="276"/>
    </location>
</feature>
<feature type="region of interest" description="Disordered" evidence="1">
    <location>
        <begin position="258"/>
        <end position="312"/>
    </location>
</feature>
<name>A0AAU9SN23_THLAR</name>
<evidence type="ECO:0000259" key="3">
    <source>
        <dbReference type="Pfam" id="PF14364"/>
    </source>
</evidence>
<feature type="non-terminal residue" evidence="4">
    <location>
        <position position="1"/>
    </location>
</feature>
<feature type="region of interest" description="Disordered" evidence="1">
    <location>
        <begin position="341"/>
        <end position="366"/>
    </location>
</feature>
<dbReference type="PANTHER" id="PTHR33098">
    <property type="entry name" value="COTTON FIBER (DUF761)"/>
    <property type="match status" value="1"/>
</dbReference>
<evidence type="ECO:0000313" key="4">
    <source>
        <dbReference type="EMBL" id="CAH2069992.1"/>
    </source>
</evidence>
<dbReference type="AlphaFoldDB" id="A0AAU9SN23"/>
<evidence type="ECO:0000313" key="5">
    <source>
        <dbReference type="Proteomes" id="UP000836841"/>
    </source>
</evidence>
<evidence type="ECO:0000256" key="2">
    <source>
        <dbReference type="SAM" id="Phobius"/>
    </source>
</evidence>
<dbReference type="Pfam" id="PF05553">
    <property type="entry name" value="DUF761"/>
    <property type="match status" value="1"/>
</dbReference>
<sequence length="366" mass="40804">KFPRQMRSFTMPILLPTSSFKTTATVVIAGVFSVATAVLFTVPSVSHFAASCFPIIYDNTVFLLKPPYLYLVINCIIISIVATSKLTQKSASTIDDSDFSVEVTPVTVVPVPSDITIGYLNVASDYTGFVESNSPVDPAVEDVQKFPEVIADDKVIVDDGDNQQTETENPKLSSDSPEPDTEKPKPESDSPEISILKNTRKPPRFGHAKSLKNIPEGGNKKSALGVSKPPRRQDTLETTWKKITEGRSTPLTKHLTKSDTWQERTHVQSSKEKMTKSENLNDVNAPTEEEEETLLRKTRLKREPSPGQEELNRRVEAFIKKFNEEMRLQRLESLAKYNEMVNGGTPVNEHEKRTAPPAQSQKLTLF</sequence>
<organism evidence="4 5">
    <name type="scientific">Thlaspi arvense</name>
    <name type="common">Field penny-cress</name>
    <dbReference type="NCBI Taxonomy" id="13288"/>
    <lineage>
        <taxon>Eukaryota</taxon>
        <taxon>Viridiplantae</taxon>
        <taxon>Streptophyta</taxon>
        <taxon>Embryophyta</taxon>
        <taxon>Tracheophyta</taxon>
        <taxon>Spermatophyta</taxon>
        <taxon>Magnoliopsida</taxon>
        <taxon>eudicotyledons</taxon>
        <taxon>Gunneridae</taxon>
        <taxon>Pentapetalae</taxon>
        <taxon>rosids</taxon>
        <taxon>malvids</taxon>
        <taxon>Brassicales</taxon>
        <taxon>Brassicaceae</taxon>
        <taxon>Thlaspideae</taxon>
        <taxon>Thlaspi</taxon>
    </lineage>
</organism>
<feature type="domain" description="DUF4408" evidence="3">
    <location>
        <begin position="54"/>
        <end position="86"/>
    </location>
</feature>
<dbReference type="InterPro" id="IPR025520">
    <property type="entry name" value="DUF4408"/>
</dbReference>
<keyword evidence="2" id="KW-1133">Transmembrane helix</keyword>
<reference evidence="4 5" key="1">
    <citation type="submission" date="2022-03" db="EMBL/GenBank/DDBJ databases">
        <authorList>
            <person name="Nunn A."/>
            <person name="Chopra R."/>
            <person name="Nunn A."/>
            <person name="Contreras Garrido A."/>
        </authorList>
    </citation>
    <scope>NUCLEOTIDE SEQUENCE [LARGE SCALE GENOMIC DNA]</scope>
</reference>
<keyword evidence="2" id="KW-0812">Transmembrane</keyword>
<gene>
    <name evidence="4" type="ORF">TAV2_LOCUS20744</name>
</gene>
<feature type="compositionally biased region" description="Polar residues" evidence="1">
    <location>
        <begin position="162"/>
        <end position="176"/>
    </location>
</feature>
<dbReference type="Proteomes" id="UP000836841">
    <property type="component" value="Chromosome 6"/>
</dbReference>
<dbReference type="EMBL" id="OU466862">
    <property type="protein sequence ID" value="CAH2069992.1"/>
    <property type="molecule type" value="Genomic_DNA"/>
</dbReference>
<evidence type="ECO:0000256" key="1">
    <source>
        <dbReference type="SAM" id="MobiDB-lite"/>
    </source>
</evidence>
<feature type="compositionally biased region" description="Basic residues" evidence="1">
    <location>
        <begin position="198"/>
        <end position="210"/>
    </location>
</feature>
<feature type="transmembrane region" description="Helical" evidence="2">
    <location>
        <begin position="68"/>
        <end position="87"/>
    </location>
</feature>
<keyword evidence="5" id="KW-1185">Reference proteome</keyword>
<keyword evidence="2" id="KW-0472">Membrane</keyword>
<dbReference type="Pfam" id="PF14364">
    <property type="entry name" value="DUF4408"/>
    <property type="match status" value="1"/>
</dbReference>
<protein>
    <recommendedName>
        <fullName evidence="3">DUF4408 domain-containing protein</fullName>
    </recommendedName>
</protein>
<dbReference type="InterPro" id="IPR008480">
    <property type="entry name" value="DUF761_pln"/>
</dbReference>
<feature type="region of interest" description="Disordered" evidence="1">
    <location>
        <begin position="154"/>
        <end position="239"/>
    </location>
</feature>
<proteinExistence type="predicted"/>
<feature type="compositionally biased region" description="Polar residues" evidence="1">
    <location>
        <begin position="357"/>
        <end position="366"/>
    </location>
</feature>
<dbReference type="PANTHER" id="PTHR33098:SF78">
    <property type="entry name" value="COTTON FIBER EXPRESSED PROTEIN 1-LIKE PROTEIN"/>
    <property type="match status" value="1"/>
</dbReference>
<accession>A0AAU9SN23</accession>